<organism evidence="6 7">
    <name type="scientific">Orchesella dallaii</name>
    <dbReference type="NCBI Taxonomy" id="48710"/>
    <lineage>
        <taxon>Eukaryota</taxon>
        <taxon>Metazoa</taxon>
        <taxon>Ecdysozoa</taxon>
        <taxon>Arthropoda</taxon>
        <taxon>Hexapoda</taxon>
        <taxon>Collembola</taxon>
        <taxon>Entomobryomorpha</taxon>
        <taxon>Entomobryoidea</taxon>
        <taxon>Orchesellidae</taxon>
        <taxon>Orchesellinae</taxon>
        <taxon>Orchesella</taxon>
    </lineage>
</organism>
<dbReference type="PROSITE" id="PS00022">
    <property type="entry name" value="EGF_1"/>
    <property type="match status" value="2"/>
</dbReference>
<dbReference type="Pfam" id="PF00008">
    <property type="entry name" value="EGF"/>
    <property type="match status" value="1"/>
</dbReference>
<keyword evidence="1" id="KW-0245">EGF-like domain</keyword>
<reference evidence="6 7" key="1">
    <citation type="submission" date="2024-08" db="EMBL/GenBank/DDBJ databases">
        <authorList>
            <person name="Cucini C."/>
            <person name="Frati F."/>
        </authorList>
    </citation>
    <scope>NUCLEOTIDE SEQUENCE [LARGE SCALE GENOMIC DNA]</scope>
</reference>
<dbReference type="Gene3D" id="2.60.40.10">
    <property type="entry name" value="Immunoglobulins"/>
    <property type="match status" value="1"/>
</dbReference>
<keyword evidence="2" id="KW-0732">Signal</keyword>
<sequence length="1075" mass="122074">MMIHIFYAIQFLSLLTYVTGEPCHERKVTQLIGGINGSSHGTISTPNFPQPFPTPLKQSWVIDASNYPDGTLINVYMTQMYLGSGLEVFQRPTIKFCDHNDVQDQSVISPGRQECKYVTHQFPNKEIYDLGRISTTCPYLEIQVTVPTLWGYHFRTSDPSLFHVYGFNVTYEIVSEERGLMNDSCSLRKCSNLGHCYLSDNWQDFFCDCAKGHPGRYCQNSPYCDPENNVTFCSNGGTCRILGSGAGYCECPSGYTGARCEKRVSIPIELLGERGAKNMTESQPVNGITRTSTTCTSEISKSPCSCRPTTRSGQIVNDNWRKYEAVISITSNYTTDQLSMMSHDFQHNISVWFKSKGLSELKTVAVTFQTHRKDMKPSELRIHFHGPLGKRNEVRFVLEEWRSHEANDLNTKISFMKKPLVLYEIPRMQHKSVSVEKNKKFRIFGKTLIISCTAATGPSKFFSERDIRFRWFKDNLPINVSLATRHMTMGKTHLNDNELTSVLMIDVVSSFDGGTYYCEVTDMEFGDQQCGQQEVEVILPPKIEVEPMSLTLEKQKIEKGIVITCKDGSNVGIDPHKKMIEFIWVRSGSVGSHVNPDAVVLEDIFPQGKSLRILRIDHSESFTCQGFSKEGHMSSKTVQVRVLDSKNSPSCKRQWEQLAKSDDKLLWEWTAPNTSAMIPCPKAFYGYAQRPCIATNNGKVEWGKTDFSQCISETLMQINHTLQNAKRGFGFWQESNVVRLMDVVEKYMNDSSPLYRGEGEQIISLLEDIVEYAFARGKPKVNDFSTVFFRTVVKFLKMQNSCAHEKSVLTLCQIIVDVAVRSTMQEMTPTDVISKEPRIYSSDVFLLQKLAISAEANYEEESIIFPHQDAWRNGSLVWLKEKLTVSIESLDTEGLQRNPNSPMIFYLVIAAYKNVSLLLSSNDAIQPVTNNNLHIKLISPVVQISISEVYYSIPQDSHIKIHFNMSQEHRLLVNQPQKISSSFTANSTLKGTYFSCGALDNTKVSTQTDDEGLRWNLDACTMEMYENYAECQCRNSGLFGLLKVSNVEDKDDVETSQSYTSRIINNFRWLFVWLL</sequence>
<feature type="domain" description="EGF-like" evidence="3">
    <location>
        <begin position="181"/>
        <end position="219"/>
    </location>
</feature>
<dbReference type="InterPro" id="IPR000742">
    <property type="entry name" value="EGF"/>
</dbReference>
<dbReference type="PANTHER" id="PTHR24033">
    <property type="entry name" value="EGF-LIKE DOMAIN-CONTAINING PROTEIN"/>
    <property type="match status" value="1"/>
</dbReference>
<dbReference type="InterPro" id="IPR036445">
    <property type="entry name" value="GPCR_2_extracell_dom_sf"/>
</dbReference>
<dbReference type="InterPro" id="IPR013783">
    <property type="entry name" value="Ig-like_fold"/>
</dbReference>
<dbReference type="SUPFAM" id="SSF48726">
    <property type="entry name" value="Immunoglobulin"/>
    <property type="match status" value="1"/>
</dbReference>
<dbReference type="PANTHER" id="PTHR24033:SF151">
    <property type="entry name" value="NOTCH 2"/>
    <property type="match status" value="1"/>
</dbReference>
<proteinExistence type="predicted"/>
<dbReference type="Proteomes" id="UP001642540">
    <property type="component" value="Unassembled WGS sequence"/>
</dbReference>
<dbReference type="SUPFAM" id="SSF57196">
    <property type="entry name" value="EGF/Laminin"/>
    <property type="match status" value="1"/>
</dbReference>
<feature type="domain" description="Ig-like" evidence="5">
    <location>
        <begin position="426"/>
        <end position="538"/>
    </location>
</feature>
<dbReference type="PROSITE" id="PS50835">
    <property type="entry name" value="IG_LIKE"/>
    <property type="match status" value="2"/>
</dbReference>
<dbReference type="InterPro" id="IPR036179">
    <property type="entry name" value="Ig-like_dom_sf"/>
</dbReference>
<dbReference type="InterPro" id="IPR051830">
    <property type="entry name" value="NOTCH_homolog"/>
</dbReference>
<evidence type="ECO:0000313" key="6">
    <source>
        <dbReference type="EMBL" id="CAL8104385.1"/>
    </source>
</evidence>
<evidence type="ECO:0000259" key="5">
    <source>
        <dbReference type="PROSITE" id="PS50835"/>
    </source>
</evidence>
<feature type="domain" description="Ig-like" evidence="5">
    <location>
        <begin position="541"/>
        <end position="639"/>
    </location>
</feature>
<accession>A0ABP1QJD4</accession>
<feature type="disulfide bond" evidence="1">
    <location>
        <begin position="190"/>
        <end position="207"/>
    </location>
</feature>
<comment type="caution">
    <text evidence="1">Lacks conserved residue(s) required for the propagation of feature annotation.</text>
</comment>
<comment type="caution">
    <text evidence="6">The sequence shown here is derived from an EMBL/GenBank/DDBJ whole genome shotgun (WGS) entry which is preliminary data.</text>
</comment>
<evidence type="ECO:0000313" key="7">
    <source>
        <dbReference type="Proteomes" id="UP001642540"/>
    </source>
</evidence>
<feature type="disulfide bond" evidence="1">
    <location>
        <begin position="209"/>
        <end position="218"/>
    </location>
</feature>
<evidence type="ECO:0000256" key="1">
    <source>
        <dbReference type="PROSITE-ProRule" id="PRU00076"/>
    </source>
</evidence>
<keyword evidence="7" id="KW-1185">Reference proteome</keyword>
<evidence type="ECO:0000256" key="2">
    <source>
        <dbReference type="SAM" id="SignalP"/>
    </source>
</evidence>
<evidence type="ECO:0000259" key="4">
    <source>
        <dbReference type="PROSITE" id="PS50227"/>
    </source>
</evidence>
<dbReference type="PROSITE" id="PS50026">
    <property type="entry name" value="EGF_3"/>
    <property type="match status" value="2"/>
</dbReference>
<gene>
    <name evidence="6" type="ORF">ODALV1_LOCUS11740</name>
</gene>
<dbReference type="CDD" id="cd00096">
    <property type="entry name" value="Ig"/>
    <property type="match status" value="1"/>
</dbReference>
<dbReference type="InterPro" id="IPR035914">
    <property type="entry name" value="Sperma_CUB_dom_sf"/>
</dbReference>
<feature type="domain" description="G-protein coupled receptors family 2 profile 1" evidence="4">
    <location>
        <begin position="623"/>
        <end position="714"/>
    </location>
</feature>
<dbReference type="SUPFAM" id="SSF49854">
    <property type="entry name" value="Spermadhesin, CUB domain"/>
    <property type="match status" value="1"/>
</dbReference>
<dbReference type="SUPFAM" id="SSF111418">
    <property type="entry name" value="Hormone receptor domain"/>
    <property type="match status" value="1"/>
</dbReference>
<keyword evidence="1" id="KW-1015">Disulfide bond</keyword>
<dbReference type="Gene3D" id="4.10.1240.10">
    <property type="entry name" value="GPCR, family 2, extracellular hormone receptor domain"/>
    <property type="match status" value="1"/>
</dbReference>
<feature type="domain" description="EGF-like" evidence="3">
    <location>
        <begin position="220"/>
        <end position="261"/>
    </location>
</feature>
<dbReference type="InterPro" id="IPR001879">
    <property type="entry name" value="GPCR_2_extracellular_dom"/>
</dbReference>
<dbReference type="EMBL" id="CAXLJM020000035">
    <property type="protein sequence ID" value="CAL8104385.1"/>
    <property type="molecule type" value="Genomic_DNA"/>
</dbReference>
<feature type="disulfide bond" evidence="1">
    <location>
        <begin position="251"/>
        <end position="260"/>
    </location>
</feature>
<dbReference type="InterPro" id="IPR007110">
    <property type="entry name" value="Ig-like_dom"/>
</dbReference>
<dbReference type="PROSITE" id="PS50227">
    <property type="entry name" value="G_PROTEIN_RECEP_F2_3"/>
    <property type="match status" value="1"/>
</dbReference>
<protein>
    <submittedName>
        <fullName evidence="6">Uncharacterized protein</fullName>
    </submittedName>
</protein>
<dbReference type="SMART" id="SM00181">
    <property type="entry name" value="EGF"/>
    <property type="match status" value="2"/>
</dbReference>
<name>A0ABP1QJD4_9HEXA</name>
<dbReference type="SMART" id="SM00008">
    <property type="entry name" value="HormR"/>
    <property type="match status" value="1"/>
</dbReference>
<feature type="signal peptide" evidence="2">
    <location>
        <begin position="1"/>
        <end position="20"/>
    </location>
</feature>
<dbReference type="Gene3D" id="2.10.25.10">
    <property type="entry name" value="Laminin"/>
    <property type="match status" value="1"/>
</dbReference>
<dbReference type="PROSITE" id="PS01186">
    <property type="entry name" value="EGF_2"/>
    <property type="match status" value="1"/>
</dbReference>
<feature type="chain" id="PRO_5046491902" evidence="2">
    <location>
        <begin position="21"/>
        <end position="1075"/>
    </location>
</feature>
<evidence type="ECO:0000259" key="3">
    <source>
        <dbReference type="PROSITE" id="PS50026"/>
    </source>
</evidence>